<evidence type="ECO:0000313" key="5">
    <source>
        <dbReference type="Proteomes" id="UP000294613"/>
    </source>
</evidence>
<reference evidence="3 6" key="1">
    <citation type="journal article" date="2018" name="Int. J. Syst. Evol. Microbiol.">
        <title>Draft Genome Sequence of Faecalimonas umbilicata JCM 30896T, an Acetate-Producing Bacterium Isolated from Human Feces.</title>
        <authorList>
            <person name="Sakamoto M."/>
            <person name="Ikeyama N."/>
            <person name="Yuki M."/>
            <person name="Ohkuma M."/>
        </authorList>
    </citation>
    <scope>NUCLEOTIDE SEQUENCE [LARGE SCALE GENOMIC DNA]</scope>
    <source>
        <strain evidence="3 6">EGH7</strain>
    </source>
</reference>
<keyword evidence="1" id="KW-0472">Membrane</keyword>
<feature type="transmembrane region" description="Helical" evidence="1">
    <location>
        <begin position="123"/>
        <end position="144"/>
    </location>
</feature>
<proteinExistence type="predicted"/>
<gene>
    <name evidence="4" type="ORF">EDD74_13614</name>
    <name evidence="3" type="ORF">FAEUMB_20110</name>
</gene>
<dbReference type="EMBL" id="BHEO01000008">
    <property type="protein sequence ID" value="GBU05470.1"/>
    <property type="molecule type" value="Genomic_DNA"/>
</dbReference>
<dbReference type="Proteomes" id="UP000702954">
    <property type="component" value="Unassembled WGS sequence"/>
</dbReference>
<organism evidence="4 5">
    <name type="scientific">Faecalimonas umbilicata</name>
    <dbReference type="NCBI Taxonomy" id="1912855"/>
    <lineage>
        <taxon>Bacteria</taxon>
        <taxon>Bacillati</taxon>
        <taxon>Bacillota</taxon>
        <taxon>Clostridia</taxon>
        <taxon>Lachnospirales</taxon>
        <taxon>Lachnospiraceae</taxon>
        <taxon>Faecalimonas</taxon>
    </lineage>
</organism>
<feature type="transmembrane region" description="Helical" evidence="1">
    <location>
        <begin position="37"/>
        <end position="55"/>
    </location>
</feature>
<dbReference type="Proteomes" id="UP000294613">
    <property type="component" value="Unassembled WGS sequence"/>
</dbReference>
<dbReference type="PANTHER" id="PTHR40448">
    <property type="entry name" value="TWO-COMPONENT SENSOR HISTIDINE KINASE"/>
    <property type="match status" value="1"/>
</dbReference>
<comment type="caution">
    <text evidence="4">The sequence shown here is derived from an EMBL/GenBank/DDBJ whole genome shotgun (WGS) entry which is preliminary data.</text>
</comment>
<sequence length="437" mass="50815">MVLVVNVWLNFVELIVIQTMIYYFLSCLPRNIHRPKWCYLVVFFLHSMTFCYVIYRWGNAGAGALVTVAGCILACYFLFTTDQIQMFYSCVYVTVLILCQGIVIYGLGSIYARLGLFITYREANVMILLKIVAEIFVTKCFVWISRKRRESSLTKFQYIVFLIVPVFSIVYFYSICVFSGIYVQLYGMELVVFNIVLLLVMNGCMTYLLAKILKTNSLQNELNLANQKEEMQCRYYEEIEQKYQESRKIIHDMRNHLLAIEQLQSSGEEERAREYIGDVHQMLNMFGHKYYTDNRLLNIILNDKEKAANRASVTFDARIGAIALEGMKDSDLTTVFANLLDNAVEAAKESEQKQVVIRADSIHEFNVIRIENTMSFCQKKKEGHMGIGLENVTRVLKKYDGSFQRERMDGKYVCIVTMPKFPGMTEKAEFNEKRKWI</sequence>
<dbReference type="GO" id="GO:0016301">
    <property type="term" value="F:kinase activity"/>
    <property type="evidence" value="ECO:0007669"/>
    <property type="project" value="UniProtKB-KW"/>
</dbReference>
<dbReference type="SUPFAM" id="SSF55874">
    <property type="entry name" value="ATPase domain of HSP90 chaperone/DNA topoisomerase II/histidine kinase"/>
    <property type="match status" value="1"/>
</dbReference>
<keyword evidence="1" id="KW-1133">Transmembrane helix</keyword>
<feature type="transmembrane region" description="Helical" evidence="1">
    <location>
        <begin position="6"/>
        <end position="25"/>
    </location>
</feature>
<dbReference type="AlphaFoldDB" id="A0A4R3JAD1"/>
<keyword evidence="3" id="KW-0418">Kinase</keyword>
<evidence type="ECO:0000313" key="6">
    <source>
        <dbReference type="Proteomes" id="UP000702954"/>
    </source>
</evidence>
<keyword evidence="3" id="KW-0808">Transferase</keyword>
<evidence type="ECO:0000313" key="4">
    <source>
        <dbReference type="EMBL" id="TCS61580.1"/>
    </source>
</evidence>
<dbReference type="Pfam" id="PF14501">
    <property type="entry name" value="HATPase_c_5"/>
    <property type="match status" value="1"/>
</dbReference>
<feature type="transmembrane region" description="Helical" evidence="1">
    <location>
        <begin position="156"/>
        <end position="185"/>
    </location>
</feature>
<dbReference type="InterPro" id="IPR032834">
    <property type="entry name" value="NatK-like_C"/>
</dbReference>
<evidence type="ECO:0000256" key="1">
    <source>
        <dbReference type="SAM" id="Phobius"/>
    </source>
</evidence>
<protein>
    <submittedName>
        <fullName evidence="4">GHKL domain-containing protein</fullName>
    </submittedName>
    <submittedName>
        <fullName evidence="3">Sensor histidine kinase</fullName>
    </submittedName>
</protein>
<feature type="transmembrane region" description="Helical" evidence="1">
    <location>
        <begin position="191"/>
        <end position="210"/>
    </location>
</feature>
<accession>A0A4R3JAD1</accession>
<name>A0A4R3JAD1_9FIRM</name>
<feature type="transmembrane region" description="Helical" evidence="1">
    <location>
        <begin position="61"/>
        <end position="79"/>
    </location>
</feature>
<dbReference type="Gene3D" id="3.30.565.10">
    <property type="entry name" value="Histidine kinase-like ATPase, C-terminal domain"/>
    <property type="match status" value="1"/>
</dbReference>
<keyword evidence="1" id="KW-0812">Transmembrane</keyword>
<feature type="transmembrane region" description="Helical" evidence="1">
    <location>
        <begin position="91"/>
        <end position="111"/>
    </location>
</feature>
<dbReference type="InterPro" id="IPR036890">
    <property type="entry name" value="HATPase_C_sf"/>
</dbReference>
<dbReference type="RefSeq" id="WP_116441841.1">
    <property type="nucleotide sequence ID" value="NZ_BHEO01000008.1"/>
</dbReference>
<dbReference type="EMBL" id="SLZV01000036">
    <property type="protein sequence ID" value="TCS61580.1"/>
    <property type="molecule type" value="Genomic_DNA"/>
</dbReference>
<evidence type="ECO:0000259" key="2">
    <source>
        <dbReference type="Pfam" id="PF14501"/>
    </source>
</evidence>
<reference evidence="4 5" key="2">
    <citation type="submission" date="2019-03" db="EMBL/GenBank/DDBJ databases">
        <title>Genomic Encyclopedia of Type Strains, Phase IV (KMG-IV): sequencing the most valuable type-strain genomes for metagenomic binning, comparative biology and taxonomic classification.</title>
        <authorList>
            <person name="Goeker M."/>
        </authorList>
    </citation>
    <scope>NUCLEOTIDE SEQUENCE [LARGE SCALE GENOMIC DNA]</scope>
    <source>
        <strain evidence="4 5">DSM 103426</strain>
    </source>
</reference>
<dbReference type="GO" id="GO:0042802">
    <property type="term" value="F:identical protein binding"/>
    <property type="evidence" value="ECO:0007669"/>
    <property type="project" value="TreeGrafter"/>
</dbReference>
<evidence type="ECO:0000313" key="3">
    <source>
        <dbReference type="EMBL" id="GBU05470.1"/>
    </source>
</evidence>
<keyword evidence="6" id="KW-1185">Reference proteome</keyword>
<feature type="domain" description="Sensor histidine kinase NatK-like C-terminal" evidence="2">
    <location>
        <begin position="328"/>
        <end position="418"/>
    </location>
</feature>
<dbReference type="PANTHER" id="PTHR40448:SF1">
    <property type="entry name" value="TWO-COMPONENT SENSOR HISTIDINE KINASE"/>
    <property type="match status" value="1"/>
</dbReference>